<name>A0A150GQA5_GONPE</name>
<evidence type="ECO:0000313" key="3">
    <source>
        <dbReference type="Proteomes" id="UP000075714"/>
    </source>
</evidence>
<keyword evidence="3" id="KW-1185">Reference proteome</keyword>
<dbReference type="InterPro" id="IPR000719">
    <property type="entry name" value="Prot_kinase_dom"/>
</dbReference>
<reference evidence="3" key="1">
    <citation type="journal article" date="2016" name="Nat. Commun.">
        <title>The Gonium pectorale genome demonstrates co-option of cell cycle regulation during the evolution of multicellularity.</title>
        <authorList>
            <person name="Hanschen E.R."/>
            <person name="Marriage T.N."/>
            <person name="Ferris P.J."/>
            <person name="Hamaji T."/>
            <person name="Toyoda A."/>
            <person name="Fujiyama A."/>
            <person name="Neme R."/>
            <person name="Noguchi H."/>
            <person name="Minakuchi Y."/>
            <person name="Suzuki M."/>
            <person name="Kawai-Toyooka H."/>
            <person name="Smith D.R."/>
            <person name="Sparks H."/>
            <person name="Anderson J."/>
            <person name="Bakaric R."/>
            <person name="Luria V."/>
            <person name="Karger A."/>
            <person name="Kirschner M.W."/>
            <person name="Durand P.M."/>
            <person name="Michod R.E."/>
            <person name="Nozaki H."/>
            <person name="Olson B.J."/>
        </authorList>
    </citation>
    <scope>NUCLEOTIDE SEQUENCE [LARGE SCALE GENOMIC DNA]</scope>
    <source>
        <strain evidence="3">NIES-2863</strain>
    </source>
</reference>
<dbReference type="GO" id="GO:0004674">
    <property type="term" value="F:protein serine/threonine kinase activity"/>
    <property type="evidence" value="ECO:0007669"/>
    <property type="project" value="TreeGrafter"/>
</dbReference>
<organism evidence="2 3">
    <name type="scientific">Gonium pectorale</name>
    <name type="common">Green alga</name>
    <dbReference type="NCBI Taxonomy" id="33097"/>
    <lineage>
        <taxon>Eukaryota</taxon>
        <taxon>Viridiplantae</taxon>
        <taxon>Chlorophyta</taxon>
        <taxon>core chlorophytes</taxon>
        <taxon>Chlorophyceae</taxon>
        <taxon>CS clade</taxon>
        <taxon>Chlamydomonadales</taxon>
        <taxon>Volvocaceae</taxon>
        <taxon>Gonium</taxon>
    </lineage>
</organism>
<gene>
    <name evidence="2" type="ORF">GPECTOR_12g493</name>
</gene>
<evidence type="ECO:0000313" key="2">
    <source>
        <dbReference type="EMBL" id="KXZ51530.1"/>
    </source>
</evidence>
<dbReference type="GO" id="GO:0005524">
    <property type="term" value="F:ATP binding"/>
    <property type="evidence" value="ECO:0007669"/>
    <property type="project" value="InterPro"/>
</dbReference>
<dbReference type="SUPFAM" id="SSF56112">
    <property type="entry name" value="Protein kinase-like (PK-like)"/>
    <property type="match status" value="1"/>
</dbReference>
<dbReference type="STRING" id="33097.A0A150GQA5"/>
<dbReference type="Gene3D" id="1.10.510.10">
    <property type="entry name" value="Transferase(Phosphotransferase) domain 1"/>
    <property type="match status" value="1"/>
</dbReference>
<dbReference type="AlphaFoldDB" id="A0A150GQA5"/>
<dbReference type="InterPro" id="IPR011009">
    <property type="entry name" value="Kinase-like_dom_sf"/>
</dbReference>
<dbReference type="PROSITE" id="PS50011">
    <property type="entry name" value="PROTEIN_KINASE_DOM"/>
    <property type="match status" value="1"/>
</dbReference>
<comment type="caution">
    <text evidence="2">The sequence shown here is derived from an EMBL/GenBank/DDBJ whole genome shotgun (WGS) entry which is preliminary data.</text>
</comment>
<dbReference type="SMART" id="SM00220">
    <property type="entry name" value="S_TKc"/>
    <property type="match status" value="1"/>
</dbReference>
<dbReference type="InterPro" id="IPR051681">
    <property type="entry name" value="Ser/Thr_Kinases-Pseudokinases"/>
</dbReference>
<dbReference type="Pfam" id="PF00069">
    <property type="entry name" value="Pkinase"/>
    <property type="match status" value="1"/>
</dbReference>
<dbReference type="InterPro" id="IPR008271">
    <property type="entry name" value="Ser/Thr_kinase_AS"/>
</dbReference>
<dbReference type="OrthoDB" id="536504at2759"/>
<dbReference type="EMBL" id="LSYV01000013">
    <property type="protein sequence ID" value="KXZ51530.1"/>
    <property type="molecule type" value="Genomic_DNA"/>
</dbReference>
<feature type="domain" description="Protein kinase" evidence="1">
    <location>
        <begin position="209"/>
        <end position="511"/>
    </location>
</feature>
<dbReference type="PROSITE" id="PS00108">
    <property type="entry name" value="PROTEIN_KINASE_ST"/>
    <property type="match status" value="1"/>
</dbReference>
<proteinExistence type="predicted"/>
<dbReference type="PANTHER" id="PTHR44329:SF214">
    <property type="entry name" value="PROTEIN KINASE DOMAIN-CONTAINING PROTEIN"/>
    <property type="match status" value="1"/>
</dbReference>
<protein>
    <recommendedName>
        <fullName evidence="1">Protein kinase domain-containing protein</fullName>
    </recommendedName>
</protein>
<evidence type="ECO:0000259" key="1">
    <source>
        <dbReference type="PROSITE" id="PS50011"/>
    </source>
</evidence>
<accession>A0A150GQA5</accession>
<dbReference type="PANTHER" id="PTHR44329">
    <property type="entry name" value="SERINE/THREONINE-PROTEIN KINASE TNNI3K-RELATED"/>
    <property type="match status" value="1"/>
</dbReference>
<sequence>MTTTSCLVARVYGPGGNFGEFVANATSGNPDRVWILRPGAEVSTPEQRAEWRRRLEQLAVLFPVASGGKHAWGLPVAAVRVFNTDDYRNGEAGDFMALVFEPGKAAFEVDFSTPRKKAESLARITAEFPRWLSELGWVPAGVLGVKKQVVLEVAKIVEADPQRLYQTSFAATLARMFDATVNGRRIYVKLFDGMRHSLYSNDLSEVGQSGEPRSHGDGTHLGTHVGRSLDIGRAMVLALPGPQNRALSADEQRRRLLLYLRLLDIPCVVLVKASRPRREWGRVYSSNCIEYGLPSIRHMLEAIGYEADENDTLVLTRRPSLSPSDLEDLLGRINLRLEWASAIGRCKVLHIVLQVGRALSYLHPTILHRDLKPANVLVSNADSETPVVKLADFGLSRLHGTVLVTRNPEVGTTPYVSPEAFDPVNYTISDRADMYALGVILWEMLSGMRPWEGKTDIQVAYAVALAGERLPLSVIPPERCLPKLAALLRDCWDADPKRRPAAAEFVKTIALVQQALGAQRCGVPSSRVMLEVDLV</sequence>
<dbReference type="Proteomes" id="UP000075714">
    <property type="component" value="Unassembled WGS sequence"/>
</dbReference>